<evidence type="ECO:0000313" key="2">
    <source>
        <dbReference type="Proteomes" id="UP000004725"/>
    </source>
</evidence>
<name>A0AA87IJM1_9BACL</name>
<dbReference type="EMBL" id="AJYB01000073">
    <property type="protein sequence ID" value="EIM05422.1"/>
    <property type="molecule type" value="Genomic_DNA"/>
</dbReference>
<dbReference type="AlphaFoldDB" id="A0AA87IJM1"/>
<reference evidence="1 2" key="1">
    <citation type="journal article" date="2012" name="J. Bacteriol.">
        <title>Genome Sequence of the Antarctic Psychrophile Bacterium Planococcus antarcticus DSM 14505.</title>
        <authorList>
            <person name="Margolles A."/>
            <person name="Gueimonde M."/>
            <person name="Sanchez B."/>
        </authorList>
    </citation>
    <scope>NUCLEOTIDE SEQUENCE [LARGE SCALE GENOMIC DNA]</scope>
    <source>
        <strain evidence="1 2">DSM 14505</strain>
    </source>
</reference>
<comment type="caution">
    <text evidence="1">The sequence shown here is derived from an EMBL/GenBank/DDBJ whole genome shotgun (WGS) entry which is preliminary data.</text>
</comment>
<protein>
    <submittedName>
        <fullName evidence="1">Uncharacterized protein</fullName>
    </submittedName>
</protein>
<evidence type="ECO:0000313" key="1">
    <source>
        <dbReference type="EMBL" id="EIM05422.1"/>
    </source>
</evidence>
<organism evidence="1 2">
    <name type="scientific">Planococcus antarcticus DSM 14505</name>
    <dbReference type="NCBI Taxonomy" id="1185653"/>
    <lineage>
        <taxon>Bacteria</taxon>
        <taxon>Bacillati</taxon>
        <taxon>Bacillota</taxon>
        <taxon>Bacilli</taxon>
        <taxon>Bacillales</taxon>
        <taxon>Caryophanaceae</taxon>
        <taxon>Planococcus</taxon>
    </lineage>
</organism>
<dbReference type="Proteomes" id="UP000004725">
    <property type="component" value="Unassembled WGS sequence"/>
</dbReference>
<proteinExistence type="predicted"/>
<feature type="non-terminal residue" evidence="1">
    <location>
        <position position="1"/>
    </location>
</feature>
<accession>A0AA87IJM1</accession>
<gene>
    <name evidence="1" type="ORF">A1A1_16238</name>
</gene>
<sequence>KWICESCSADHGTKIEIIQQNQHLYSVSAICNVLQIARSTFYYETSVSLEKEPHKETGQQ</sequence>